<dbReference type="STRING" id="1117647.M5M_02925"/>
<protein>
    <submittedName>
        <fullName evidence="1">Nitrogen regulatory protein P-II</fullName>
    </submittedName>
</protein>
<dbReference type="SUPFAM" id="SSF54913">
    <property type="entry name" value="GlnB-like"/>
    <property type="match status" value="1"/>
</dbReference>
<evidence type="ECO:0000313" key="1">
    <source>
        <dbReference type="EMBL" id="AFU97800.1"/>
    </source>
</evidence>
<gene>
    <name evidence="1" type="ordered locus">M5M_02925</name>
</gene>
<dbReference type="AlphaFoldDB" id="K4KHY7"/>
<dbReference type="eggNOG" id="COG0347">
    <property type="taxonomic scope" value="Bacteria"/>
</dbReference>
<dbReference type="KEGG" id="saga:M5M_02925"/>
<dbReference type="HOGENOM" id="CLU_2976821_0_0_6"/>
<accession>K4KHY7</accession>
<dbReference type="Gene3D" id="3.30.70.120">
    <property type="match status" value="1"/>
</dbReference>
<dbReference type="RefSeq" id="WP_015045973.1">
    <property type="nucleotide sequence ID" value="NC_018868.3"/>
</dbReference>
<organism evidence="1 2">
    <name type="scientific">Simiduia agarivorans (strain DSM 21679 / JCM 13881 / BCRC 17597 / SA1)</name>
    <dbReference type="NCBI Taxonomy" id="1117647"/>
    <lineage>
        <taxon>Bacteria</taxon>
        <taxon>Pseudomonadati</taxon>
        <taxon>Pseudomonadota</taxon>
        <taxon>Gammaproteobacteria</taxon>
        <taxon>Cellvibrionales</taxon>
        <taxon>Cellvibrionaceae</taxon>
        <taxon>Simiduia</taxon>
    </lineage>
</organism>
<dbReference type="EMBL" id="CP003746">
    <property type="protein sequence ID" value="AFU97800.1"/>
    <property type="molecule type" value="Genomic_DNA"/>
</dbReference>
<reference evidence="1 2" key="1">
    <citation type="journal article" date="2013" name="Genome Announc.">
        <title>Complete genome sequence of Simiduia agarivorans SA1(T), a marine bacterium able to degrade a variety of polysaccharides.</title>
        <authorList>
            <person name="Lin S.Y."/>
            <person name="Shieh W.Y."/>
            <person name="Chen J.S."/>
            <person name="Tang S.L."/>
        </authorList>
    </citation>
    <scope>NUCLEOTIDE SEQUENCE [LARGE SCALE GENOMIC DNA]</scope>
    <source>
        <strain evidence="2">DSM 21679 / JCM 13881 / BCRC 17597 / SA1</strain>
    </source>
</reference>
<evidence type="ECO:0000313" key="2">
    <source>
        <dbReference type="Proteomes" id="UP000000466"/>
    </source>
</evidence>
<dbReference type="InterPro" id="IPR011322">
    <property type="entry name" value="N-reg_PII-like_a/b"/>
</dbReference>
<dbReference type="InterPro" id="IPR015867">
    <property type="entry name" value="N-reg_PII/ATP_PRibTrfase_C"/>
</dbReference>
<dbReference type="Proteomes" id="UP000000466">
    <property type="component" value="Chromosome"/>
</dbReference>
<proteinExistence type="predicted"/>
<name>K4KHY7_SIMAS</name>
<keyword evidence="2" id="KW-1185">Reference proteome</keyword>
<sequence>MKLITAFIHHVRTSDVINALHDSGYKNMAMLDVKGTLKPLGEQELAYTSETGAVISEV</sequence>